<keyword evidence="3" id="KW-1185">Reference proteome</keyword>
<gene>
    <name evidence="2" type="ORF">RIF23_16090</name>
</gene>
<sequence>MPPQVAGNTRLKAARQHAGYSSQRAFADALNRVAQALGLSIEVSLRQVRRWESATPPWPRNEYQQLLTRLLHQRIEDLGFAPPWETSPQAQTAHSDTRSRHSGSRAAPGLSLHWSGKTDVELPATAGTDFAEVTAVHRRFYSVAEPASLHAAAQAHAALGLRLLESAPGERCPSLAQALAETFLLVGRLEFFDLDRAEDADETLLRALQVAGEAGDALLGSAILAHSAFIPGWVGRRSEAAERMRAARAYARRANTPAEFLAWLDAVEAECETRCGYPQEALRIIAGAEERLGDPTEVPVPEWFTWFTEIRLRGFKGNTELMAGYASQARTTLSQVLEDLPTDNGKQRAVTLADLAHVEVAAGNPETACTYATMALEELNSTWYATGMQRILHVRDALHPWAGSEAVHRLDDRLYDWQTTVRALRR</sequence>
<accession>A0ABU2H930</accession>
<protein>
    <submittedName>
        <fullName evidence="2">Transcriptional regulator</fullName>
    </submittedName>
</protein>
<evidence type="ECO:0000256" key="1">
    <source>
        <dbReference type="SAM" id="MobiDB-lite"/>
    </source>
</evidence>
<proteinExistence type="predicted"/>
<dbReference type="Proteomes" id="UP001250214">
    <property type="component" value="Unassembled WGS sequence"/>
</dbReference>
<evidence type="ECO:0000313" key="3">
    <source>
        <dbReference type="Proteomes" id="UP001250214"/>
    </source>
</evidence>
<dbReference type="EMBL" id="JAVLVT010000008">
    <property type="protein sequence ID" value="MDS1271814.1"/>
    <property type="molecule type" value="Genomic_DNA"/>
</dbReference>
<comment type="caution">
    <text evidence="2">The sequence shown here is derived from an EMBL/GenBank/DDBJ whole genome shotgun (WGS) entry which is preliminary data.</text>
</comment>
<feature type="region of interest" description="Disordered" evidence="1">
    <location>
        <begin position="81"/>
        <end position="110"/>
    </location>
</feature>
<name>A0ABU2H930_9ACTN</name>
<organism evidence="2 3">
    <name type="scientific">Lipingzhangella rawalii</name>
    <dbReference type="NCBI Taxonomy" id="2055835"/>
    <lineage>
        <taxon>Bacteria</taxon>
        <taxon>Bacillati</taxon>
        <taxon>Actinomycetota</taxon>
        <taxon>Actinomycetes</taxon>
        <taxon>Streptosporangiales</taxon>
        <taxon>Nocardiopsidaceae</taxon>
        <taxon>Lipingzhangella</taxon>
    </lineage>
</organism>
<evidence type="ECO:0000313" key="2">
    <source>
        <dbReference type="EMBL" id="MDS1271814.1"/>
    </source>
</evidence>
<reference evidence="3" key="1">
    <citation type="submission" date="2023-07" db="EMBL/GenBank/DDBJ databases">
        <title>Novel species in the genus Lipingzhangella isolated from Sambhar Salt Lake.</title>
        <authorList>
            <person name="Jiya N."/>
            <person name="Kajale S."/>
            <person name="Sharma A."/>
        </authorList>
    </citation>
    <scope>NUCLEOTIDE SEQUENCE [LARGE SCALE GENOMIC DNA]</scope>
    <source>
        <strain evidence="3">LS1_29</strain>
    </source>
</reference>